<gene>
    <name evidence="2" type="ORF">EDM21_20515</name>
</gene>
<proteinExistence type="predicted"/>
<dbReference type="Gene3D" id="3.40.50.720">
    <property type="entry name" value="NAD(P)-binding Rossmann-like Domain"/>
    <property type="match status" value="1"/>
</dbReference>
<sequence>MNVLIIGLGYAGTRFQQAFQHLNKKNAYAHPVELAYVNRSPRRAAIKSFRTVEAALAEFKPAIVVVSVSDGSHIEVLNSLEGYEGFIICEKPLTKPSDDLEQLQTRLKRTSGFCLDLVERYSDATVALKNYVAKNNLRLIRANFYWGKDRIHDHRPTTGVISEIIHPLDLVQWIADPDSALELEQVQGVRSDFSISGPDVLDSAAIIASLNGAAVTGYSSFVTIIRKREVEFVFASPDNKLIYATAVYDTPVWDKDQLKVWQKTSSGEQVILDLTTEVDETEAELSTIRKLVRLVEDVTGYAASGSEPSQPFANLETSIKLQKLLNAVDRNARTIGPMQYVVGSERESYYDETNLERLG</sequence>
<name>A0A7X3K1D6_9BACL</name>
<keyword evidence="3" id="KW-1185">Reference proteome</keyword>
<evidence type="ECO:0000259" key="1">
    <source>
        <dbReference type="Pfam" id="PF01408"/>
    </source>
</evidence>
<comment type="caution">
    <text evidence="2">The sequence shown here is derived from an EMBL/GenBank/DDBJ whole genome shotgun (WGS) entry which is preliminary data.</text>
</comment>
<dbReference type="Gene3D" id="3.30.360.10">
    <property type="entry name" value="Dihydrodipicolinate Reductase, domain 2"/>
    <property type="match status" value="1"/>
</dbReference>
<dbReference type="PANTHER" id="PTHR43377:SF1">
    <property type="entry name" value="BILIVERDIN REDUCTASE A"/>
    <property type="match status" value="1"/>
</dbReference>
<dbReference type="InterPro" id="IPR036291">
    <property type="entry name" value="NAD(P)-bd_dom_sf"/>
</dbReference>
<reference evidence="2 3" key="1">
    <citation type="journal article" date="2019" name="Microorganisms">
        <title>Paenibacillus lutrae sp. nov., A Chitinolytic Species Isolated from A River Otter in Castril Natural Park, Granada, Spain.</title>
        <authorList>
            <person name="Rodriguez M."/>
            <person name="Reina J.C."/>
            <person name="Bejar V."/>
            <person name="Llamas I."/>
        </authorList>
    </citation>
    <scope>NUCLEOTIDE SEQUENCE [LARGE SCALE GENOMIC DNA]</scope>
    <source>
        <strain evidence="2 3">N10</strain>
    </source>
</reference>
<dbReference type="SUPFAM" id="SSF51735">
    <property type="entry name" value="NAD(P)-binding Rossmann-fold domains"/>
    <property type="match status" value="1"/>
</dbReference>
<dbReference type="PANTHER" id="PTHR43377">
    <property type="entry name" value="BILIVERDIN REDUCTASE A"/>
    <property type="match status" value="1"/>
</dbReference>
<dbReference type="GO" id="GO:0000166">
    <property type="term" value="F:nucleotide binding"/>
    <property type="evidence" value="ECO:0007669"/>
    <property type="project" value="InterPro"/>
</dbReference>
<dbReference type="EMBL" id="RHLK01000016">
    <property type="protein sequence ID" value="MVP01866.1"/>
    <property type="molecule type" value="Genomic_DNA"/>
</dbReference>
<protein>
    <submittedName>
        <fullName evidence="2">Oxidoreductase</fullName>
    </submittedName>
</protein>
<dbReference type="SUPFAM" id="SSF55347">
    <property type="entry name" value="Glyceraldehyde-3-phosphate dehydrogenase-like, C-terminal domain"/>
    <property type="match status" value="1"/>
</dbReference>
<evidence type="ECO:0000313" key="2">
    <source>
        <dbReference type="EMBL" id="MVP01866.1"/>
    </source>
</evidence>
<dbReference type="AlphaFoldDB" id="A0A7X3K1D6"/>
<accession>A0A7X3K1D6</accession>
<organism evidence="2 3">
    <name type="scientific">Paenibacillus lutrae</name>
    <dbReference type="NCBI Taxonomy" id="2078573"/>
    <lineage>
        <taxon>Bacteria</taxon>
        <taxon>Bacillati</taxon>
        <taxon>Bacillota</taxon>
        <taxon>Bacilli</taxon>
        <taxon>Bacillales</taxon>
        <taxon>Paenibacillaceae</taxon>
        <taxon>Paenibacillus</taxon>
    </lineage>
</organism>
<dbReference type="Pfam" id="PF01408">
    <property type="entry name" value="GFO_IDH_MocA"/>
    <property type="match status" value="1"/>
</dbReference>
<dbReference type="Proteomes" id="UP000490800">
    <property type="component" value="Unassembled WGS sequence"/>
</dbReference>
<dbReference type="RefSeq" id="WP_166542109.1">
    <property type="nucleotide sequence ID" value="NZ_RHLK01000016.1"/>
</dbReference>
<feature type="domain" description="Gfo/Idh/MocA-like oxidoreductase N-terminal" evidence="1">
    <location>
        <begin position="1"/>
        <end position="111"/>
    </location>
</feature>
<dbReference type="InterPro" id="IPR000683">
    <property type="entry name" value="Gfo/Idh/MocA-like_OxRdtase_N"/>
</dbReference>
<dbReference type="InterPro" id="IPR051450">
    <property type="entry name" value="Gfo/Idh/MocA_Oxidoreductases"/>
</dbReference>
<evidence type="ECO:0000313" key="3">
    <source>
        <dbReference type="Proteomes" id="UP000490800"/>
    </source>
</evidence>